<dbReference type="Gramene" id="A01p29310.2_BraZ1">
    <property type="protein sequence ID" value="A01p29310.2_BraZ1.CDS.1"/>
    <property type="gene ID" value="A01g29310.2_BraZ1"/>
</dbReference>
<protein>
    <submittedName>
        <fullName evidence="2">Uncharacterized protein</fullName>
    </submittedName>
</protein>
<gene>
    <name evidence="3" type="ORF">BRAA01T02852Z</name>
    <name evidence="2" type="ORF">BRAPAZ1V2_A01P29310.2</name>
</gene>
<accession>A0A3P5ZVB0</accession>
<organism evidence="3">
    <name type="scientific">Brassica campestris</name>
    <name type="common">Field mustard</name>
    <dbReference type="NCBI Taxonomy" id="3711"/>
    <lineage>
        <taxon>Eukaryota</taxon>
        <taxon>Viridiplantae</taxon>
        <taxon>Streptophyta</taxon>
        <taxon>Embryophyta</taxon>
        <taxon>Tracheophyta</taxon>
        <taxon>Spermatophyta</taxon>
        <taxon>Magnoliopsida</taxon>
        <taxon>eudicotyledons</taxon>
        <taxon>Gunneridae</taxon>
        <taxon>Pentapetalae</taxon>
        <taxon>rosids</taxon>
        <taxon>malvids</taxon>
        <taxon>Brassicales</taxon>
        <taxon>Brassicaceae</taxon>
        <taxon>Brassiceae</taxon>
        <taxon>Brassica</taxon>
    </lineage>
</organism>
<dbReference type="EMBL" id="LR031571">
    <property type="protein sequence ID" value="VDC76350.1"/>
    <property type="molecule type" value="Genomic_DNA"/>
</dbReference>
<name>A0A3P5ZVB0_BRACM</name>
<feature type="compositionally biased region" description="Basic and acidic residues" evidence="1">
    <location>
        <begin position="78"/>
        <end position="96"/>
    </location>
</feature>
<dbReference type="Proteomes" id="UP000694005">
    <property type="component" value="Chromosome A01"/>
</dbReference>
<feature type="non-terminal residue" evidence="3">
    <location>
        <position position="1"/>
    </location>
</feature>
<evidence type="ECO:0000313" key="2">
    <source>
        <dbReference type="EMBL" id="CAG7888855.1"/>
    </source>
</evidence>
<evidence type="ECO:0000256" key="1">
    <source>
        <dbReference type="SAM" id="MobiDB-lite"/>
    </source>
</evidence>
<feature type="compositionally biased region" description="Acidic residues" evidence="1">
    <location>
        <begin position="68"/>
        <end position="77"/>
    </location>
</feature>
<reference evidence="3" key="1">
    <citation type="submission" date="2018-11" db="EMBL/GenBank/DDBJ databases">
        <authorList>
            <consortium name="Genoscope - CEA"/>
            <person name="William W."/>
        </authorList>
    </citation>
    <scope>NUCLEOTIDE SEQUENCE</scope>
</reference>
<sequence length="124" mass="13569">GTSQEASVKAWSLVSPSKVGRAQVQSPSKPADEVMISASKFSILSDEVEEGEILVDEQQGNQIKEVEVSETEGDSDADLLKDHILDLQSKEKDKSVQNKGKKRGRKAKAQDANLMSTRSSRRNL</sequence>
<evidence type="ECO:0000313" key="3">
    <source>
        <dbReference type="EMBL" id="VDC76350.1"/>
    </source>
</evidence>
<dbReference type="AlphaFoldDB" id="A0A3P5ZVB0"/>
<proteinExistence type="predicted"/>
<feature type="region of interest" description="Disordered" evidence="1">
    <location>
        <begin position="55"/>
        <end position="124"/>
    </location>
</feature>
<dbReference type="EMBL" id="LS974617">
    <property type="protein sequence ID" value="CAG7888855.1"/>
    <property type="molecule type" value="Genomic_DNA"/>
</dbReference>